<proteinExistence type="predicted"/>
<evidence type="ECO:0000313" key="2">
    <source>
        <dbReference type="Proteomes" id="UP000829291"/>
    </source>
</evidence>
<dbReference type="PANTHER" id="PTHR47331">
    <property type="entry name" value="PHD-TYPE DOMAIN-CONTAINING PROTEIN"/>
    <property type="match status" value="1"/>
</dbReference>
<sequence>MYWKHFKYFSALKALRDGTTESVETLAALKRPVDKWDNLLVYLTVLRFDPTTRRDWETHLGASTRPSTYEELDDFLQGRIQALEHVEQSTLSTLSNFPADKPTNASKRQPASQPKVHTLASVKVKSSCCSFCKQLHYIARCDKFREINVDDRNAFAVSSRLCFNFLGTHLLRVCRSSGTCGTCRGKHHTLLHGATISSSSSTSPVNPPSSSFTPSVSDSQGHQPPTEVSANVVHSNPKIQCSTWLATARVNIILDDGRESKLRALIDPCSGASFIAESAVQRLNMPRRSAFVPVPSIVATRDQTARSKVSVSLTSQYDKSKK</sequence>
<reference evidence="3" key="1">
    <citation type="submission" date="2025-08" db="UniProtKB">
        <authorList>
            <consortium name="RefSeq"/>
        </authorList>
    </citation>
    <scope>IDENTIFICATION</scope>
    <source>
        <tissue evidence="3">Thorax and Abdomen</tissue>
    </source>
</reference>
<keyword evidence="2" id="KW-1185">Reference proteome</keyword>
<evidence type="ECO:0000256" key="1">
    <source>
        <dbReference type="SAM" id="MobiDB-lite"/>
    </source>
</evidence>
<feature type="compositionally biased region" description="Polar residues" evidence="1">
    <location>
        <begin position="103"/>
        <end position="112"/>
    </location>
</feature>
<name>A0ABM3FQC5_NEOLC</name>
<dbReference type="GeneID" id="124293417"/>
<gene>
    <name evidence="3" type="primary">LOC124293417</name>
</gene>
<evidence type="ECO:0000313" key="3">
    <source>
        <dbReference type="RefSeq" id="XP_046590222.1"/>
    </source>
</evidence>
<dbReference type="PANTHER" id="PTHR47331:SF5">
    <property type="entry name" value="RIBONUCLEASE H"/>
    <property type="match status" value="1"/>
</dbReference>
<feature type="compositionally biased region" description="Low complexity" evidence="1">
    <location>
        <begin position="197"/>
        <end position="219"/>
    </location>
</feature>
<organism evidence="2 3">
    <name type="scientific">Neodiprion lecontei</name>
    <name type="common">Redheaded pine sawfly</name>
    <dbReference type="NCBI Taxonomy" id="441921"/>
    <lineage>
        <taxon>Eukaryota</taxon>
        <taxon>Metazoa</taxon>
        <taxon>Ecdysozoa</taxon>
        <taxon>Arthropoda</taxon>
        <taxon>Hexapoda</taxon>
        <taxon>Insecta</taxon>
        <taxon>Pterygota</taxon>
        <taxon>Neoptera</taxon>
        <taxon>Endopterygota</taxon>
        <taxon>Hymenoptera</taxon>
        <taxon>Tenthredinoidea</taxon>
        <taxon>Diprionidae</taxon>
        <taxon>Diprioninae</taxon>
        <taxon>Neodiprion</taxon>
    </lineage>
</organism>
<dbReference type="Proteomes" id="UP000829291">
    <property type="component" value="Chromosome 3"/>
</dbReference>
<feature type="compositionally biased region" description="Polar residues" evidence="1">
    <location>
        <begin position="220"/>
        <end position="231"/>
    </location>
</feature>
<feature type="region of interest" description="Disordered" evidence="1">
    <location>
        <begin position="95"/>
        <end position="114"/>
    </location>
</feature>
<dbReference type="RefSeq" id="XP_046590222.1">
    <property type="nucleotide sequence ID" value="XM_046734266.1"/>
</dbReference>
<protein>
    <submittedName>
        <fullName evidence="3">Uncharacterized protein LOC124293417</fullName>
    </submittedName>
</protein>
<feature type="region of interest" description="Disordered" evidence="1">
    <location>
        <begin position="195"/>
        <end position="231"/>
    </location>
</feature>
<accession>A0ABM3FQC5</accession>